<feature type="domain" description="CCHC-type" evidence="2">
    <location>
        <begin position="262"/>
        <end position="277"/>
    </location>
</feature>
<evidence type="ECO:0000313" key="3">
    <source>
        <dbReference type="EMBL" id="ORX41608.1"/>
    </source>
</evidence>
<feature type="non-terminal residue" evidence="3">
    <location>
        <position position="293"/>
    </location>
</feature>
<dbReference type="Proteomes" id="UP000193719">
    <property type="component" value="Unassembled WGS sequence"/>
</dbReference>
<dbReference type="PROSITE" id="PS50158">
    <property type="entry name" value="ZF_CCHC"/>
    <property type="match status" value="1"/>
</dbReference>
<sequence length="293" mass="34056">MLPRIGSQDRDIESWAEEFSRVMDLSDINDPKKIFAWAKECVQGRLKGIIDDLKTESDTGTNYPSIEDIKEAIEEYLEITPQEKCFNVKSLKIRRGESIKDFNWRYGNLYKNLNVGSQLFITVKDYTNSIISRPFIRTQVITAQPKDIEAAFKVAELAESATEVPQNNYPNNFNTNNYNNYNNNYNNYQGDQNAYNNGYNKYPNNSNTFSNNNYSNMEENKSYQNSNNYSNNANKMNTTTNKVNQTTPQSQVNMFNQSQRNKCFRCQQVGHKMQDCKYTFQELAEMEKQGLIN</sequence>
<evidence type="ECO:0000256" key="1">
    <source>
        <dbReference type="PROSITE-ProRule" id="PRU00047"/>
    </source>
</evidence>
<gene>
    <name evidence="3" type="ORF">BCR36DRAFT_339073</name>
</gene>
<comment type="caution">
    <text evidence="3">The sequence shown here is derived from an EMBL/GenBank/DDBJ whole genome shotgun (WGS) entry which is preliminary data.</text>
</comment>
<dbReference type="STRING" id="1754191.A0A1Y1UVI6"/>
<dbReference type="GO" id="GO:0008270">
    <property type="term" value="F:zinc ion binding"/>
    <property type="evidence" value="ECO:0007669"/>
    <property type="project" value="UniProtKB-KW"/>
</dbReference>
<keyword evidence="1" id="KW-0863">Zinc-finger</keyword>
<name>A0A1Y1UVI6_9FUNG</name>
<dbReference type="InterPro" id="IPR036875">
    <property type="entry name" value="Znf_CCHC_sf"/>
</dbReference>
<dbReference type="InterPro" id="IPR001878">
    <property type="entry name" value="Znf_CCHC"/>
</dbReference>
<dbReference type="EMBL" id="MCFH01000082">
    <property type="protein sequence ID" value="ORX41608.1"/>
    <property type="molecule type" value="Genomic_DNA"/>
</dbReference>
<dbReference type="AlphaFoldDB" id="A0A1Y1UVI6"/>
<proteinExistence type="predicted"/>
<evidence type="ECO:0000313" key="4">
    <source>
        <dbReference type="Proteomes" id="UP000193719"/>
    </source>
</evidence>
<keyword evidence="1" id="KW-0479">Metal-binding</keyword>
<keyword evidence="1" id="KW-0862">Zinc</keyword>
<dbReference type="GO" id="GO:0003676">
    <property type="term" value="F:nucleic acid binding"/>
    <property type="evidence" value="ECO:0007669"/>
    <property type="project" value="InterPro"/>
</dbReference>
<evidence type="ECO:0000259" key="2">
    <source>
        <dbReference type="PROSITE" id="PS50158"/>
    </source>
</evidence>
<reference evidence="3 4" key="1">
    <citation type="submission" date="2016-08" db="EMBL/GenBank/DDBJ databases">
        <title>Genomes of anaerobic fungi encode conserved fungal cellulosomes for biomass hydrolysis.</title>
        <authorList>
            <consortium name="DOE Joint Genome Institute"/>
            <person name="Haitjema C.H."/>
            <person name="Gilmore S.P."/>
            <person name="Henske J.K."/>
            <person name="Solomon K.V."/>
            <person name="De Groot R."/>
            <person name="Kuo A."/>
            <person name="Mondo S.J."/>
            <person name="Salamov A.A."/>
            <person name="Labutti K."/>
            <person name="Zhao Z."/>
            <person name="Chiniquy J."/>
            <person name="Barry K."/>
            <person name="Brewer H.M."/>
            <person name="Purvine S.O."/>
            <person name="Wright A.T."/>
            <person name="Boxma B."/>
            <person name="Van Alen T."/>
            <person name="Hackstein J.H."/>
            <person name="Baker S.E."/>
            <person name="Grigoriev I.V."/>
            <person name="O'Malley M.A."/>
        </authorList>
    </citation>
    <scope>NUCLEOTIDE SEQUENCE [LARGE SCALE GENOMIC DNA]</scope>
    <source>
        <strain evidence="4">finn</strain>
    </source>
</reference>
<organism evidence="3 4">
    <name type="scientific">Piromyces finnis</name>
    <dbReference type="NCBI Taxonomy" id="1754191"/>
    <lineage>
        <taxon>Eukaryota</taxon>
        <taxon>Fungi</taxon>
        <taxon>Fungi incertae sedis</taxon>
        <taxon>Chytridiomycota</taxon>
        <taxon>Chytridiomycota incertae sedis</taxon>
        <taxon>Neocallimastigomycetes</taxon>
        <taxon>Neocallimastigales</taxon>
        <taxon>Neocallimastigaceae</taxon>
        <taxon>Piromyces</taxon>
    </lineage>
</organism>
<protein>
    <recommendedName>
        <fullName evidence="2">CCHC-type domain-containing protein</fullName>
    </recommendedName>
</protein>
<keyword evidence="4" id="KW-1185">Reference proteome</keyword>
<reference evidence="3 4" key="2">
    <citation type="submission" date="2016-08" db="EMBL/GenBank/DDBJ databases">
        <title>Pervasive Adenine N6-methylation of Active Genes in Fungi.</title>
        <authorList>
            <consortium name="DOE Joint Genome Institute"/>
            <person name="Mondo S.J."/>
            <person name="Dannebaum R.O."/>
            <person name="Kuo R.C."/>
            <person name="Labutti K."/>
            <person name="Haridas S."/>
            <person name="Kuo A."/>
            <person name="Salamov A."/>
            <person name="Ahrendt S.R."/>
            <person name="Lipzen A."/>
            <person name="Sullivan W."/>
            <person name="Andreopoulos W.B."/>
            <person name="Clum A."/>
            <person name="Lindquist E."/>
            <person name="Daum C."/>
            <person name="Ramamoorthy G.K."/>
            <person name="Gryganskyi A."/>
            <person name="Culley D."/>
            <person name="Magnuson J.K."/>
            <person name="James T.Y."/>
            <person name="O'Malley M.A."/>
            <person name="Stajich J.E."/>
            <person name="Spatafora J.W."/>
            <person name="Visel A."/>
            <person name="Grigoriev I.V."/>
        </authorList>
    </citation>
    <scope>NUCLEOTIDE SEQUENCE [LARGE SCALE GENOMIC DNA]</scope>
    <source>
        <strain evidence="4">finn</strain>
    </source>
</reference>
<dbReference type="SUPFAM" id="SSF57756">
    <property type="entry name" value="Retrovirus zinc finger-like domains"/>
    <property type="match status" value="1"/>
</dbReference>
<accession>A0A1Y1UVI6</accession>